<dbReference type="Proteomes" id="UP000023152">
    <property type="component" value="Unassembled WGS sequence"/>
</dbReference>
<reference evidence="1 2" key="1">
    <citation type="journal article" date="2013" name="Curr. Biol.">
        <title>The Genome of the Foraminiferan Reticulomyxa filosa.</title>
        <authorList>
            <person name="Glockner G."/>
            <person name="Hulsmann N."/>
            <person name="Schleicher M."/>
            <person name="Noegel A.A."/>
            <person name="Eichinger L."/>
            <person name="Gallinger C."/>
            <person name="Pawlowski J."/>
            <person name="Sierra R."/>
            <person name="Euteneuer U."/>
            <person name="Pillet L."/>
            <person name="Moustafa A."/>
            <person name="Platzer M."/>
            <person name="Groth M."/>
            <person name="Szafranski K."/>
            <person name="Schliwa M."/>
        </authorList>
    </citation>
    <scope>NUCLEOTIDE SEQUENCE [LARGE SCALE GENOMIC DNA]</scope>
</reference>
<protein>
    <submittedName>
        <fullName evidence="1">Uncharacterized protein</fullName>
    </submittedName>
</protein>
<dbReference type="EMBL" id="ASPP01050638">
    <property type="protein sequence ID" value="ETN97148.1"/>
    <property type="molecule type" value="Genomic_DNA"/>
</dbReference>
<sequence length="171" mass="19808">MYIPIICQSHSTSKQVEHLHRSRNKKLKQVLSNNLRESLPQWFPDDSQLLDYANNWNEDSVERKDHSEKMDGHYEYVEDVIASEEILNTLDNNTIVMFTDGSCKQDPGLGGAGVRHAIEYAQEHHKNKDERVVILSDCKFVVNLVLNKCNSETYNFQIAERQRLLSQMGED</sequence>
<proteinExistence type="predicted"/>
<accession>X6L7A1</accession>
<feature type="non-terminal residue" evidence="1">
    <location>
        <position position="171"/>
    </location>
</feature>
<organism evidence="1 2">
    <name type="scientific">Reticulomyxa filosa</name>
    <dbReference type="NCBI Taxonomy" id="46433"/>
    <lineage>
        <taxon>Eukaryota</taxon>
        <taxon>Sar</taxon>
        <taxon>Rhizaria</taxon>
        <taxon>Retaria</taxon>
        <taxon>Foraminifera</taxon>
        <taxon>Monothalamids</taxon>
        <taxon>Reticulomyxidae</taxon>
        <taxon>Reticulomyxa</taxon>
    </lineage>
</organism>
<evidence type="ECO:0000313" key="1">
    <source>
        <dbReference type="EMBL" id="ETN97148.1"/>
    </source>
</evidence>
<evidence type="ECO:0000313" key="2">
    <source>
        <dbReference type="Proteomes" id="UP000023152"/>
    </source>
</evidence>
<dbReference type="InterPro" id="IPR012337">
    <property type="entry name" value="RNaseH-like_sf"/>
</dbReference>
<dbReference type="AlphaFoldDB" id="X6L7A1"/>
<dbReference type="SUPFAM" id="SSF53098">
    <property type="entry name" value="Ribonuclease H-like"/>
    <property type="match status" value="1"/>
</dbReference>
<name>X6L7A1_RETFI</name>
<gene>
    <name evidence="1" type="ORF">RFI_40383</name>
</gene>
<keyword evidence="2" id="KW-1185">Reference proteome</keyword>
<comment type="caution">
    <text evidence="1">The sequence shown here is derived from an EMBL/GenBank/DDBJ whole genome shotgun (WGS) entry which is preliminary data.</text>
</comment>
<dbReference type="OrthoDB" id="8058536at2759"/>